<evidence type="ECO:0000256" key="5">
    <source>
        <dbReference type="SAM" id="MobiDB-lite"/>
    </source>
</evidence>
<dbReference type="CDD" id="cd00200">
    <property type="entry name" value="WD40"/>
    <property type="match status" value="1"/>
</dbReference>
<evidence type="ECO:0000313" key="8">
    <source>
        <dbReference type="Proteomes" id="UP000268162"/>
    </source>
</evidence>
<dbReference type="PRINTS" id="PR00320">
    <property type="entry name" value="GPROTEINBRPT"/>
</dbReference>
<proteinExistence type="predicted"/>
<dbReference type="PANTHER" id="PTHR19872">
    <property type="entry name" value="UBIQUITIN LIGASE SPECIFICITY FACTOR/HREP PROTEIN"/>
    <property type="match status" value="1"/>
</dbReference>
<dbReference type="PROSITE" id="PS50082">
    <property type="entry name" value="WD_REPEATS_2"/>
    <property type="match status" value="6"/>
</dbReference>
<dbReference type="InterPro" id="IPR051075">
    <property type="entry name" value="SCF_subunit_WD-repeat"/>
</dbReference>
<feature type="region of interest" description="Disordered" evidence="5">
    <location>
        <begin position="193"/>
        <end position="237"/>
    </location>
</feature>
<evidence type="ECO:0000259" key="6">
    <source>
        <dbReference type="PROSITE" id="PS50181"/>
    </source>
</evidence>
<dbReference type="Proteomes" id="UP000268162">
    <property type="component" value="Unassembled WGS sequence"/>
</dbReference>
<feature type="repeat" description="WD" evidence="4">
    <location>
        <begin position="267"/>
        <end position="306"/>
    </location>
</feature>
<dbReference type="InterPro" id="IPR020472">
    <property type="entry name" value="WD40_PAC1"/>
</dbReference>
<feature type="region of interest" description="Disordered" evidence="5">
    <location>
        <begin position="158"/>
        <end position="180"/>
    </location>
</feature>
<feature type="compositionally biased region" description="Polar residues" evidence="5">
    <location>
        <begin position="217"/>
        <end position="230"/>
    </location>
</feature>
<keyword evidence="3" id="KW-0833">Ubl conjugation pathway</keyword>
<dbReference type="Gene3D" id="2.130.10.10">
    <property type="entry name" value="YVTN repeat-like/Quinoprotein amine dehydrogenase"/>
    <property type="match status" value="2"/>
</dbReference>
<feature type="repeat" description="WD" evidence="4">
    <location>
        <begin position="534"/>
        <end position="573"/>
    </location>
</feature>
<feature type="repeat" description="WD" evidence="4">
    <location>
        <begin position="509"/>
        <end position="533"/>
    </location>
</feature>
<keyword evidence="8" id="KW-1185">Reference proteome</keyword>
<dbReference type="InterPro" id="IPR019775">
    <property type="entry name" value="WD40_repeat_CS"/>
</dbReference>
<dbReference type="SUPFAM" id="SSF50998">
    <property type="entry name" value="Quinoprotein alcohol dehydrogenase-like"/>
    <property type="match status" value="1"/>
</dbReference>
<organism evidence="7 8">
    <name type="scientific">Dimargaris cristalligena</name>
    <dbReference type="NCBI Taxonomy" id="215637"/>
    <lineage>
        <taxon>Eukaryota</taxon>
        <taxon>Fungi</taxon>
        <taxon>Fungi incertae sedis</taxon>
        <taxon>Zoopagomycota</taxon>
        <taxon>Kickxellomycotina</taxon>
        <taxon>Dimargaritomycetes</taxon>
        <taxon>Dimargaritales</taxon>
        <taxon>Dimargaritaceae</taxon>
        <taxon>Dimargaris</taxon>
    </lineage>
</organism>
<evidence type="ECO:0000256" key="2">
    <source>
        <dbReference type="ARBA" id="ARBA00022737"/>
    </source>
</evidence>
<dbReference type="Pfam" id="PF12937">
    <property type="entry name" value="F-box-like"/>
    <property type="match status" value="1"/>
</dbReference>
<dbReference type="InterPro" id="IPR015943">
    <property type="entry name" value="WD40/YVTN_repeat-like_dom_sf"/>
</dbReference>
<dbReference type="STRING" id="215637.A0A4P9ZQZ7"/>
<dbReference type="CDD" id="cd22147">
    <property type="entry name" value="F-box_SpPof1-like"/>
    <property type="match status" value="1"/>
</dbReference>
<dbReference type="PROSITE" id="PS00678">
    <property type="entry name" value="WD_REPEATS_1"/>
    <property type="match status" value="2"/>
</dbReference>
<keyword evidence="2" id="KW-0677">Repeat</keyword>
<sequence length="615" mass="67271">MAFLSKHRAASEATYQELSKQLHKLPESARASVEQVWTTFGAAPSTTRHLILAGLLNQCCIPQLSFLHRSVPPLLRVDFIALTPPQVAFKILSYLDATTLCRAAQVSKTWQEMADDDRLWHHMCEQHIDRKCTSCGWGLPPLAKKRRRCEVTDHELIRTNQTGQGGDETMGNGPTLALEPAVVPPTGFSNVCSPTGVPAIGPLPPSTTTSPERPSKRQCTTSVAESTTANSPSSVVRPSKRPWKLIYSERLKLERNWRRGQYRLRVLEGHTDGVLCLQFDDEYIMSGSYDSTIKIWNSASGALIRSLRGHTRGVRALQFDQVKLISGSMDGTVKIWNYRSGQCLRTLPVGDSGVNCLHFDQTLLAAGSVDGTISVFNFQSGATTQLTGHTDWVNGVRILSSTELLSCSDDTTIRLWNLDTRTCIREFVGHVGHVQTFQLATHPWKLPISLQQQQPAASSSPHLGATAGATHFTGTAADGHESRHTASSSVSSTSSATVPRPLGGTFTANVFVTGGLDSTLKVWDIDSGRCLDTLFGHTEGIWSVALDSLRIVSASHDSTIKVWDTQSRQCLQTLRDHEGPVNCVALSDTRVISGGIDHKIRIWDFGLEDETQAAV</sequence>
<evidence type="ECO:0000256" key="1">
    <source>
        <dbReference type="ARBA" id="ARBA00022574"/>
    </source>
</evidence>
<dbReference type="SMART" id="SM00256">
    <property type="entry name" value="FBOX"/>
    <property type="match status" value="1"/>
</dbReference>
<dbReference type="PROSITE" id="PS50294">
    <property type="entry name" value="WD_REPEATS_REGION"/>
    <property type="match status" value="5"/>
</dbReference>
<protein>
    <submittedName>
        <fullName evidence="7">Quinon protein alcohol dehydrogenase-like superfamily</fullName>
    </submittedName>
</protein>
<dbReference type="PANTHER" id="PTHR19872:SF9">
    <property type="entry name" value="UBIQUITIN-BINDING SDF UBIQUITIN LIGASE COMPLEX SUBUNIT"/>
    <property type="match status" value="1"/>
</dbReference>
<feature type="compositionally biased region" description="Low complexity" evidence="5">
    <location>
        <begin position="485"/>
        <end position="498"/>
    </location>
</feature>
<name>A0A4P9ZQZ7_9FUNG</name>
<accession>A0A4P9ZQZ7</accession>
<keyword evidence="1 4" id="KW-0853">WD repeat</keyword>
<dbReference type="InterPro" id="IPR001680">
    <property type="entry name" value="WD40_rpt"/>
</dbReference>
<gene>
    <name evidence="7" type="ORF">BJ085DRAFT_41864</name>
</gene>
<feature type="repeat" description="WD" evidence="4">
    <location>
        <begin position="574"/>
        <end position="613"/>
    </location>
</feature>
<feature type="region of interest" description="Disordered" evidence="5">
    <location>
        <begin position="455"/>
        <end position="498"/>
    </location>
</feature>
<feature type="compositionally biased region" description="Low complexity" evidence="5">
    <location>
        <begin position="455"/>
        <end position="477"/>
    </location>
</feature>
<evidence type="ECO:0000256" key="4">
    <source>
        <dbReference type="PROSITE-ProRule" id="PRU00221"/>
    </source>
</evidence>
<dbReference type="SUPFAM" id="SSF81383">
    <property type="entry name" value="F-box domain"/>
    <property type="match status" value="1"/>
</dbReference>
<dbReference type="Pfam" id="PF00400">
    <property type="entry name" value="WD40"/>
    <property type="match status" value="7"/>
</dbReference>
<dbReference type="InterPro" id="IPR011047">
    <property type="entry name" value="Quinoprotein_ADH-like_sf"/>
</dbReference>
<dbReference type="InterPro" id="IPR036047">
    <property type="entry name" value="F-box-like_dom_sf"/>
</dbReference>
<dbReference type="PROSITE" id="PS50181">
    <property type="entry name" value="FBOX"/>
    <property type="match status" value="1"/>
</dbReference>
<feature type="domain" description="F-box" evidence="6">
    <location>
        <begin position="77"/>
        <end position="123"/>
    </location>
</feature>
<feature type="repeat" description="WD" evidence="4">
    <location>
        <begin position="307"/>
        <end position="346"/>
    </location>
</feature>
<dbReference type="InterPro" id="IPR001810">
    <property type="entry name" value="F-box_dom"/>
</dbReference>
<dbReference type="EMBL" id="ML002755">
    <property type="protein sequence ID" value="RKP35926.1"/>
    <property type="molecule type" value="Genomic_DNA"/>
</dbReference>
<evidence type="ECO:0000313" key="7">
    <source>
        <dbReference type="EMBL" id="RKP35926.1"/>
    </source>
</evidence>
<reference evidence="8" key="1">
    <citation type="journal article" date="2018" name="Nat. Microbiol.">
        <title>Leveraging single-cell genomics to expand the fungal tree of life.</title>
        <authorList>
            <person name="Ahrendt S.R."/>
            <person name="Quandt C.A."/>
            <person name="Ciobanu D."/>
            <person name="Clum A."/>
            <person name="Salamov A."/>
            <person name="Andreopoulos B."/>
            <person name="Cheng J.F."/>
            <person name="Woyke T."/>
            <person name="Pelin A."/>
            <person name="Henrissat B."/>
            <person name="Reynolds N.K."/>
            <person name="Benny G.L."/>
            <person name="Smith M.E."/>
            <person name="James T.Y."/>
            <person name="Grigoriev I.V."/>
        </authorList>
    </citation>
    <scope>NUCLEOTIDE SEQUENCE [LARGE SCALE GENOMIC DNA]</scope>
    <source>
        <strain evidence="8">RSA 468</strain>
    </source>
</reference>
<dbReference type="AlphaFoldDB" id="A0A4P9ZQZ7"/>
<feature type="repeat" description="WD" evidence="4">
    <location>
        <begin position="386"/>
        <end position="426"/>
    </location>
</feature>
<evidence type="ECO:0000256" key="3">
    <source>
        <dbReference type="ARBA" id="ARBA00022786"/>
    </source>
</evidence>
<dbReference type="Gene3D" id="1.20.1280.50">
    <property type="match status" value="1"/>
</dbReference>
<dbReference type="SMART" id="SM00320">
    <property type="entry name" value="WD40"/>
    <property type="match status" value="7"/>
</dbReference>